<evidence type="ECO:0000256" key="1">
    <source>
        <dbReference type="ARBA" id="ARBA00022500"/>
    </source>
</evidence>
<evidence type="ECO:0000313" key="5">
    <source>
        <dbReference type="Proteomes" id="UP000199317"/>
    </source>
</evidence>
<dbReference type="InterPro" id="IPR005659">
    <property type="entry name" value="Chemorcpt_Glu_NH3ase_CheD"/>
</dbReference>
<dbReference type="SUPFAM" id="SSF64438">
    <property type="entry name" value="CNF1/YfiH-like putative cysteine hydrolases"/>
    <property type="match status" value="1"/>
</dbReference>
<name>A0A1H0V9Q6_9BURK</name>
<dbReference type="CDD" id="cd16352">
    <property type="entry name" value="CheD"/>
    <property type="match status" value="1"/>
</dbReference>
<dbReference type="Gene3D" id="3.30.1330.200">
    <property type="match status" value="1"/>
</dbReference>
<dbReference type="Proteomes" id="UP000199317">
    <property type="component" value="Unassembled WGS sequence"/>
</dbReference>
<dbReference type="RefSeq" id="WP_092836922.1">
    <property type="nucleotide sequence ID" value="NZ_CP028290.1"/>
</dbReference>
<dbReference type="InterPro" id="IPR011324">
    <property type="entry name" value="Cytotoxic_necrot_fac-like_cat"/>
</dbReference>
<dbReference type="PANTHER" id="PTHR35147:SF1">
    <property type="entry name" value="CHEMORECEPTOR GLUTAMINE DEAMIDASE CHED-RELATED"/>
    <property type="match status" value="1"/>
</dbReference>
<dbReference type="AlphaFoldDB" id="A0A1H0V9Q6"/>
<proteinExistence type="predicted"/>
<reference evidence="5" key="1">
    <citation type="submission" date="2016-10" db="EMBL/GenBank/DDBJ databases">
        <authorList>
            <person name="Varghese N."/>
            <person name="Submissions S."/>
        </authorList>
    </citation>
    <scope>NUCLEOTIDE SEQUENCE [LARGE SCALE GENOMIC DNA]</scope>
    <source>
        <strain evidence="5">DSM 17101</strain>
    </source>
</reference>
<organism evidence="4 5">
    <name type="scientific">Paracidovorax cattleyae</name>
    <dbReference type="NCBI Taxonomy" id="80868"/>
    <lineage>
        <taxon>Bacteria</taxon>
        <taxon>Pseudomonadati</taxon>
        <taxon>Pseudomonadota</taxon>
        <taxon>Betaproteobacteria</taxon>
        <taxon>Burkholderiales</taxon>
        <taxon>Comamonadaceae</taxon>
        <taxon>Paracidovorax</taxon>
    </lineage>
</organism>
<accession>A0A1H0V9Q6</accession>
<gene>
    <name evidence="4" type="ORF">SAMN04489708_12431</name>
</gene>
<evidence type="ECO:0000256" key="2">
    <source>
        <dbReference type="ARBA" id="ARBA00022801"/>
    </source>
</evidence>
<dbReference type="PANTHER" id="PTHR35147">
    <property type="entry name" value="CHEMORECEPTOR GLUTAMINE DEAMIDASE CHED-RELATED"/>
    <property type="match status" value="1"/>
</dbReference>
<dbReference type="Pfam" id="PF03975">
    <property type="entry name" value="CheD"/>
    <property type="match status" value="1"/>
</dbReference>
<keyword evidence="1" id="KW-0145">Chemotaxis</keyword>
<evidence type="ECO:0000313" key="4">
    <source>
        <dbReference type="EMBL" id="SDP74816.1"/>
    </source>
</evidence>
<evidence type="ECO:0000256" key="3">
    <source>
        <dbReference type="SAM" id="MobiDB-lite"/>
    </source>
</evidence>
<dbReference type="GO" id="GO:0050568">
    <property type="term" value="F:protein-glutamine glutaminase activity"/>
    <property type="evidence" value="ECO:0007669"/>
    <property type="project" value="InterPro"/>
</dbReference>
<keyword evidence="5" id="KW-1185">Reference proteome</keyword>
<dbReference type="EMBL" id="FNJL01000024">
    <property type="protein sequence ID" value="SDP74816.1"/>
    <property type="molecule type" value="Genomic_DNA"/>
</dbReference>
<keyword evidence="2" id="KW-0378">Hydrolase</keyword>
<dbReference type="GO" id="GO:0006935">
    <property type="term" value="P:chemotaxis"/>
    <property type="evidence" value="ECO:0007669"/>
    <property type="project" value="UniProtKB-KW"/>
</dbReference>
<protein>
    <submittedName>
        <fullName evidence="4">Chemotaxis protein CheD</fullName>
    </submittedName>
</protein>
<dbReference type="OrthoDB" id="7838801at2"/>
<feature type="region of interest" description="Disordered" evidence="3">
    <location>
        <begin position="159"/>
        <end position="183"/>
    </location>
</feature>
<dbReference type="InterPro" id="IPR038592">
    <property type="entry name" value="CheD-like_sf"/>
</dbReference>
<sequence>MTERAEQVHVRMGELALGRSPELLKATLGSCVGIALLWKSRGLYALAHCLLPCAPVAYPPAGARYVDQAVDAMLQRLQAGPGDCAQIEAHLAGGASMREGAAGAGRVPLVGALNAEAALRLLQARNIAVHSSDTGGTCARQMRLDCAAATVSVIRVAAPQGGPQGRHHGLPASGSSPHPPSTL</sequence>